<feature type="transmembrane region" description="Helical" evidence="6">
    <location>
        <begin position="446"/>
        <end position="467"/>
    </location>
</feature>
<feature type="transmembrane region" description="Helical" evidence="6">
    <location>
        <begin position="150"/>
        <end position="169"/>
    </location>
</feature>
<gene>
    <name evidence="7" type="ORF">A3841_04200</name>
</gene>
<evidence type="ECO:0000313" key="7">
    <source>
        <dbReference type="EMBL" id="OKL39154.1"/>
    </source>
</evidence>
<keyword evidence="8" id="KW-1185">Reference proteome</keyword>
<name>A0A1Q5PAC6_9BACT</name>
<dbReference type="STRING" id="1797110.A3841_04200"/>
<accession>A0A1Q5PAC6</accession>
<feature type="transmembrane region" description="Helical" evidence="6">
    <location>
        <begin position="365"/>
        <end position="386"/>
    </location>
</feature>
<dbReference type="AlphaFoldDB" id="A0A1Q5PAC6"/>
<dbReference type="PANTHER" id="PTHR30250:SF11">
    <property type="entry name" value="O-ANTIGEN TRANSPORTER-RELATED"/>
    <property type="match status" value="1"/>
</dbReference>
<evidence type="ECO:0000256" key="1">
    <source>
        <dbReference type="ARBA" id="ARBA00004651"/>
    </source>
</evidence>
<feature type="transmembrane region" description="Helical" evidence="6">
    <location>
        <begin position="423"/>
        <end position="440"/>
    </location>
</feature>
<evidence type="ECO:0000256" key="2">
    <source>
        <dbReference type="ARBA" id="ARBA00022475"/>
    </source>
</evidence>
<proteinExistence type="predicted"/>
<feature type="transmembrane region" description="Helical" evidence="6">
    <location>
        <begin position="175"/>
        <end position="195"/>
    </location>
</feature>
<keyword evidence="4 6" id="KW-1133">Transmembrane helix</keyword>
<organism evidence="7 8">
    <name type="scientific">Pontibacter flavimaris</name>
    <dbReference type="NCBI Taxonomy" id="1797110"/>
    <lineage>
        <taxon>Bacteria</taxon>
        <taxon>Pseudomonadati</taxon>
        <taxon>Bacteroidota</taxon>
        <taxon>Cytophagia</taxon>
        <taxon>Cytophagales</taxon>
        <taxon>Hymenobacteraceae</taxon>
        <taxon>Pontibacter</taxon>
    </lineage>
</organism>
<sequence length="477" mass="53609">MLRKLLSHAAIYGLAAQLPRVAGVLALPIITPFLTTTDYGVAGVVTAYVTALGMVQSLGLSVVMVNAYVKHPTRYKWVWRQLHGFISMWSVVYGIVLAAVLYLFIPAEAVEDRWSIIVLHSIPAMFLYQSSHIGSLYYQMQQKPSIVATQGLAVGLITISLNIYFIAYLQVGYMGWFYSTFTGAVVGFILIVYPLYVQEGLLPIMRFKWYRIREALRVSIPVIPHKFSFFLLDTSDKLVMDILQVPMPRIGFYNIASSFGLYFASASNAIVQAANPLYVQLYAASSGKKAALYSIRHATFSLQAVFFAITSLACIWMKEIFFILIKNNDLRQAYPLAIVILMGYNYRPMYLALINKLTYGEKTAGLWKISIVASLGNVGLNFILVPLFGIEAAAYTTFVALMYMGYSGYFFADYRNSASLNYYPLQWLTINIALLGLVYWSMDMVFLAKATISLLLIVAALVSLFYINKRHEMVQQL</sequence>
<feature type="transmembrane region" description="Helical" evidence="6">
    <location>
        <begin position="392"/>
        <end position="411"/>
    </location>
</feature>
<evidence type="ECO:0000256" key="5">
    <source>
        <dbReference type="ARBA" id="ARBA00023136"/>
    </source>
</evidence>
<feature type="transmembrane region" description="Helical" evidence="6">
    <location>
        <begin position="333"/>
        <end position="353"/>
    </location>
</feature>
<dbReference type="PANTHER" id="PTHR30250">
    <property type="entry name" value="PST FAMILY PREDICTED COLANIC ACID TRANSPORTER"/>
    <property type="match status" value="1"/>
</dbReference>
<evidence type="ECO:0000256" key="6">
    <source>
        <dbReference type="SAM" id="Phobius"/>
    </source>
</evidence>
<dbReference type="RefSeq" id="WP_073854026.1">
    <property type="nucleotide sequence ID" value="NZ_LVWA01000010.1"/>
</dbReference>
<evidence type="ECO:0000313" key="8">
    <source>
        <dbReference type="Proteomes" id="UP000186551"/>
    </source>
</evidence>
<keyword evidence="2" id="KW-1003">Cell membrane</keyword>
<dbReference type="Proteomes" id="UP000186551">
    <property type="component" value="Unassembled WGS sequence"/>
</dbReference>
<feature type="transmembrane region" description="Helical" evidence="6">
    <location>
        <begin position="42"/>
        <end position="69"/>
    </location>
</feature>
<dbReference type="EMBL" id="LVWA01000010">
    <property type="protein sequence ID" value="OKL39154.1"/>
    <property type="molecule type" value="Genomic_DNA"/>
</dbReference>
<dbReference type="OrthoDB" id="1495589at2"/>
<protein>
    <recommendedName>
        <fullName evidence="9">Lipopolysaccharide biosynthesis protein</fullName>
    </recommendedName>
</protein>
<keyword evidence="3 6" id="KW-0812">Transmembrane</keyword>
<comment type="caution">
    <text evidence="7">The sequence shown here is derived from an EMBL/GenBank/DDBJ whole genome shotgun (WGS) entry which is preliminary data.</text>
</comment>
<dbReference type="GO" id="GO:0005886">
    <property type="term" value="C:plasma membrane"/>
    <property type="evidence" value="ECO:0007669"/>
    <property type="project" value="UniProtKB-SubCell"/>
</dbReference>
<evidence type="ECO:0000256" key="3">
    <source>
        <dbReference type="ARBA" id="ARBA00022692"/>
    </source>
</evidence>
<feature type="transmembrane region" description="Helical" evidence="6">
    <location>
        <begin position="300"/>
        <end position="321"/>
    </location>
</feature>
<keyword evidence="5 6" id="KW-0472">Membrane</keyword>
<feature type="transmembrane region" description="Helical" evidence="6">
    <location>
        <begin position="252"/>
        <end position="279"/>
    </location>
</feature>
<comment type="subcellular location">
    <subcellularLocation>
        <location evidence="1">Cell membrane</location>
        <topology evidence="1">Multi-pass membrane protein</topology>
    </subcellularLocation>
</comment>
<dbReference type="InterPro" id="IPR050833">
    <property type="entry name" value="Poly_Biosynth_Transport"/>
</dbReference>
<evidence type="ECO:0008006" key="9">
    <source>
        <dbReference type="Google" id="ProtNLM"/>
    </source>
</evidence>
<feature type="transmembrane region" description="Helical" evidence="6">
    <location>
        <begin position="81"/>
        <end position="105"/>
    </location>
</feature>
<reference evidence="7 8" key="1">
    <citation type="submission" date="2016-03" db="EMBL/GenBank/DDBJ databases">
        <title>Genome sequence of Pontibacter sp. nov., of the family cytophagaceae, isolated from marine sediment of the Yellow Sea, China.</title>
        <authorList>
            <person name="Zhang G."/>
            <person name="Zhang R."/>
        </authorList>
    </citation>
    <scope>NUCLEOTIDE SEQUENCE [LARGE SCALE GENOMIC DNA]</scope>
    <source>
        <strain evidence="7 8">S10-8</strain>
    </source>
</reference>
<evidence type="ECO:0000256" key="4">
    <source>
        <dbReference type="ARBA" id="ARBA00022989"/>
    </source>
</evidence>